<organism evidence="10 11">
    <name type="scientific">Chlorella vulgaris</name>
    <name type="common">Green alga</name>
    <dbReference type="NCBI Taxonomy" id="3077"/>
    <lineage>
        <taxon>Eukaryota</taxon>
        <taxon>Viridiplantae</taxon>
        <taxon>Chlorophyta</taxon>
        <taxon>core chlorophytes</taxon>
        <taxon>Trebouxiophyceae</taxon>
        <taxon>Chlorellales</taxon>
        <taxon>Chlorellaceae</taxon>
        <taxon>Chlorella clade</taxon>
        <taxon>Chlorella</taxon>
    </lineage>
</organism>
<dbReference type="Proteomes" id="UP001055712">
    <property type="component" value="Unassembled WGS sequence"/>
</dbReference>
<comment type="subcellular location">
    <subcellularLocation>
        <location evidence="1">Membrane</location>
        <topology evidence="1">Multi-pass membrane protein</topology>
    </subcellularLocation>
</comment>
<feature type="transmembrane region" description="Helical" evidence="9">
    <location>
        <begin position="191"/>
        <end position="209"/>
    </location>
</feature>
<feature type="transmembrane region" description="Helical" evidence="9">
    <location>
        <begin position="38"/>
        <end position="62"/>
    </location>
</feature>
<dbReference type="CDD" id="cd11476">
    <property type="entry name" value="SLC5sbd_DUR3"/>
    <property type="match status" value="1"/>
</dbReference>
<keyword evidence="11" id="KW-1185">Reference proteome</keyword>
<evidence type="ECO:0000256" key="4">
    <source>
        <dbReference type="ARBA" id="ARBA00022692"/>
    </source>
</evidence>
<feature type="transmembrane region" description="Helical" evidence="9">
    <location>
        <begin position="610"/>
        <end position="634"/>
    </location>
</feature>
<feature type="transmembrane region" description="Helical" evidence="9">
    <location>
        <begin position="451"/>
        <end position="471"/>
    </location>
</feature>
<dbReference type="AlphaFoldDB" id="A0A9D4THE6"/>
<feature type="transmembrane region" description="Helical" evidence="9">
    <location>
        <begin position="483"/>
        <end position="504"/>
    </location>
</feature>
<feature type="transmembrane region" description="Helical" evidence="9">
    <location>
        <begin position="423"/>
        <end position="445"/>
    </location>
</feature>
<dbReference type="InterPro" id="IPR038377">
    <property type="entry name" value="Na/Glc_symporter_sf"/>
</dbReference>
<sequence>MAESDGQTYVGTDWCTECPYNCQTDGFFGGTPPLPQGYGYGIVIGFGVFFSVVTSLLVWLDYRYGGTKKSSEQFNTAGRSVKTGLIANVIVSEWTWAATLLQSSNVAWKYGVSGPFWYASGATIQILLFGILAVEIKRKAPNAHTMLEIIRARWGNTAHKVFFCFAITTNIIVCSMLILGGASVMQALTGMNLYAASMLIPVGVIMYTAHGGLKATFMSTYLHTVVVFIALCLFAFEIYAVPNTGLGSPGSVWEHLTAIATFGGAYKGPVEDNKGGSYLTMFSKGGLIFGVINIIGNFGTVFVDQAYWMGAIASKPSASYKGYILGGLMWFSIPFTLATSLGLASVAMDLPLTASEAGDGLVPPAVAVYILGKSGAVWLTIMLFMAVTSTGSAELIGVSALFSYDIYRTYINPKATGKDIIRVSRYVIVIFGLLLGVLAIILFQIGLSLGWVYLFMGIAIGGAVAPIYMALVWNKANAGSAMLGAISGTLLGLMAWLVTCQAYYGKVNIDNLGGDYPMLAGNLTAICSSLIICLIGGFWKPQNYDWKSTREIPTIDEAGVHHAPSGEDSPEAMDHARKVMLWVGWCLSITLIIVWPLLALPAGVFSKGYFTFWVILSITWGLLATIVSTVLPLWESRDSLWNVIKNVFTCAAPTPEEEMDGTAEPGDFARQAFPAPSYGNLKDLDTKGSDEVPAA</sequence>
<gene>
    <name evidence="10" type="ORF">D9Q98_007746</name>
</gene>
<feature type="compositionally biased region" description="Basic and acidic residues" evidence="8">
    <location>
        <begin position="682"/>
        <end position="695"/>
    </location>
</feature>
<dbReference type="GO" id="GO:0005886">
    <property type="term" value="C:plasma membrane"/>
    <property type="evidence" value="ECO:0007669"/>
    <property type="project" value="TreeGrafter"/>
</dbReference>
<feature type="transmembrane region" description="Helical" evidence="9">
    <location>
        <begin position="83"/>
        <end position="104"/>
    </location>
</feature>
<dbReference type="OrthoDB" id="6132759at2759"/>
<keyword evidence="4 9" id="KW-0812">Transmembrane</keyword>
<feature type="transmembrane region" description="Helical" evidence="9">
    <location>
        <begin position="322"/>
        <end position="344"/>
    </location>
</feature>
<dbReference type="Gene3D" id="1.20.1730.10">
    <property type="entry name" value="Sodium/glucose cotransporter"/>
    <property type="match status" value="1"/>
</dbReference>
<feature type="transmembrane region" description="Helical" evidence="9">
    <location>
        <begin position="579"/>
        <end position="598"/>
    </location>
</feature>
<protein>
    <recommendedName>
        <fullName evidence="12">Urea-proton symporter DUR3</fullName>
    </recommendedName>
</protein>
<dbReference type="NCBIfam" id="TIGR00813">
    <property type="entry name" value="sss"/>
    <property type="match status" value="1"/>
</dbReference>
<evidence type="ECO:0000256" key="2">
    <source>
        <dbReference type="ARBA" id="ARBA00006434"/>
    </source>
</evidence>
<evidence type="ECO:0000256" key="6">
    <source>
        <dbReference type="ARBA" id="ARBA00023136"/>
    </source>
</evidence>
<evidence type="ECO:0000256" key="8">
    <source>
        <dbReference type="SAM" id="MobiDB-lite"/>
    </source>
</evidence>
<dbReference type="GO" id="GO:0015204">
    <property type="term" value="F:urea transmembrane transporter activity"/>
    <property type="evidence" value="ECO:0007669"/>
    <property type="project" value="InterPro"/>
</dbReference>
<dbReference type="PANTHER" id="PTHR46154:SF4">
    <property type="entry name" value="UREA ACTIVE TRANSPORTER"/>
    <property type="match status" value="1"/>
</dbReference>
<feature type="transmembrane region" description="Helical" evidence="9">
    <location>
        <begin position="221"/>
        <end position="241"/>
    </location>
</feature>
<reference evidence="10" key="2">
    <citation type="submission" date="2020-11" db="EMBL/GenBank/DDBJ databases">
        <authorList>
            <person name="Cecchin M."/>
            <person name="Marcolungo L."/>
            <person name="Rossato M."/>
            <person name="Girolomoni L."/>
            <person name="Cosentino E."/>
            <person name="Cuine S."/>
            <person name="Li-Beisson Y."/>
            <person name="Delledonne M."/>
            <person name="Ballottari M."/>
        </authorList>
    </citation>
    <scope>NUCLEOTIDE SEQUENCE</scope>
    <source>
        <strain evidence="10">211/11P</strain>
        <tissue evidence="10">Whole cell</tissue>
    </source>
</reference>
<feature type="region of interest" description="Disordered" evidence="8">
    <location>
        <begin position="655"/>
        <end position="695"/>
    </location>
</feature>
<dbReference type="InterPro" id="IPR031155">
    <property type="entry name" value="DUR"/>
</dbReference>
<evidence type="ECO:0000256" key="5">
    <source>
        <dbReference type="ARBA" id="ARBA00022989"/>
    </source>
</evidence>
<feature type="transmembrane region" description="Helical" evidence="9">
    <location>
        <begin position="116"/>
        <end position="136"/>
    </location>
</feature>
<keyword evidence="5 9" id="KW-1133">Transmembrane helix</keyword>
<evidence type="ECO:0000256" key="9">
    <source>
        <dbReference type="SAM" id="Phobius"/>
    </source>
</evidence>
<dbReference type="EMBL" id="SIDB01000011">
    <property type="protein sequence ID" value="KAI3425771.1"/>
    <property type="molecule type" value="Genomic_DNA"/>
</dbReference>
<comment type="caution">
    <text evidence="10">The sequence shown here is derived from an EMBL/GenBank/DDBJ whole genome shotgun (WGS) entry which is preliminary data.</text>
</comment>
<dbReference type="InterPro" id="IPR001734">
    <property type="entry name" value="Na/solute_symporter"/>
</dbReference>
<reference evidence="10" key="1">
    <citation type="journal article" date="2019" name="Plant J.">
        <title>Chlorella vulgaris genome assembly and annotation reveals the molecular basis for metabolic acclimation to high light conditions.</title>
        <authorList>
            <person name="Cecchin M."/>
            <person name="Marcolungo L."/>
            <person name="Rossato M."/>
            <person name="Girolomoni L."/>
            <person name="Cosentino E."/>
            <person name="Cuine S."/>
            <person name="Li-Beisson Y."/>
            <person name="Delledonne M."/>
            <person name="Ballottari M."/>
        </authorList>
    </citation>
    <scope>NUCLEOTIDE SEQUENCE</scope>
    <source>
        <strain evidence="10">211/11P</strain>
    </source>
</reference>
<name>A0A9D4THE6_CHLVU</name>
<evidence type="ECO:0000256" key="3">
    <source>
        <dbReference type="ARBA" id="ARBA00022448"/>
    </source>
</evidence>
<evidence type="ECO:0000313" key="11">
    <source>
        <dbReference type="Proteomes" id="UP001055712"/>
    </source>
</evidence>
<keyword evidence="3" id="KW-0813">Transport</keyword>
<feature type="transmembrane region" description="Helical" evidence="9">
    <location>
        <begin position="287"/>
        <end position="310"/>
    </location>
</feature>
<evidence type="ECO:0008006" key="12">
    <source>
        <dbReference type="Google" id="ProtNLM"/>
    </source>
</evidence>
<evidence type="ECO:0000313" key="10">
    <source>
        <dbReference type="EMBL" id="KAI3425771.1"/>
    </source>
</evidence>
<dbReference type="PANTHER" id="PTHR46154">
    <property type="match status" value="1"/>
</dbReference>
<feature type="transmembrane region" description="Helical" evidence="9">
    <location>
        <begin position="157"/>
        <end position="179"/>
    </location>
</feature>
<comment type="similarity">
    <text evidence="2 7">Belongs to the sodium:solute symporter (SSF) (TC 2.A.21) family.</text>
</comment>
<proteinExistence type="inferred from homology"/>
<evidence type="ECO:0000256" key="1">
    <source>
        <dbReference type="ARBA" id="ARBA00004141"/>
    </source>
</evidence>
<feature type="transmembrane region" description="Helical" evidence="9">
    <location>
        <begin position="376"/>
        <end position="402"/>
    </location>
</feature>
<accession>A0A9D4THE6</accession>
<feature type="transmembrane region" description="Helical" evidence="9">
    <location>
        <begin position="516"/>
        <end position="539"/>
    </location>
</feature>
<evidence type="ECO:0000256" key="7">
    <source>
        <dbReference type="RuleBase" id="RU362091"/>
    </source>
</evidence>
<dbReference type="Pfam" id="PF00474">
    <property type="entry name" value="SSF"/>
    <property type="match status" value="1"/>
</dbReference>
<dbReference type="PROSITE" id="PS50283">
    <property type="entry name" value="NA_SOLUT_SYMP_3"/>
    <property type="match status" value="1"/>
</dbReference>
<keyword evidence="6 9" id="KW-0472">Membrane</keyword>